<protein>
    <recommendedName>
        <fullName evidence="1">C-type lectin domain-containing protein</fullName>
    </recommendedName>
</protein>
<dbReference type="InterPro" id="IPR016186">
    <property type="entry name" value="C-type_lectin-like/link_sf"/>
</dbReference>
<comment type="caution">
    <text evidence="2">The sequence shown here is derived from an EMBL/GenBank/DDBJ whole genome shotgun (WGS) entry which is preliminary data.</text>
</comment>
<dbReference type="Pfam" id="PF00059">
    <property type="entry name" value="Lectin_C"/>
    <property type="match status" value="1"/>
</dbReference>
<organism evidence="2 3">
    <name type="scientific">Dissostichus mawsoni</name>
    <name type="common">Antarctic cod</name>
    <dbReference type="NCBI Taxonomy" id="36200"/>
    <lineage>
        <taxon>Eukaryota</taxon>
        <taxon>Metazoa</taxon>
        <taxon>Chordata</taxon>
        <taxon>Craniata</taxon>
        <taxon>Vertebrata</taxon>
        <taxon>Euteleostomi</taxon>
        <taxon>Actinopterygii</taxon>
        <taxon>Neopterygii</taxon>
        <taxon>Teleostei</taxon>
        <taxon>Neoteleostei</taxon>
        <taxon>Acanthomorphata</taxon>
        <taxon>Eupercaria</taxon>
        <taxon>Perciformes</taxon>
        <taxon>Notothenioidei</taxon>
        <taxon>Nototheniidae</taxon>
        <taxon>Dissostichus</taxon>
    </lineage>
</organism>
<dbReference type="PRINTS" id="PR01504">
    <property type="entry name" value="PNCREATITSAP"/>
</dbReference>
<dbReference type="InterPro" id="IPR050111">
    <property type="entry name" value="C-type_lectin/snaclec_domain"/>
</dbReference>
<dbReference type="OrthoDB" id="441660at2759"/>
<accession>A0A7J5Z0X6</accession>
<dbReference type="EMBL" id="JAAKFY010000007">
    <property type="protein sequence ID" value="KAF3855330.1"/>
    <property type="molecule type" value="Genomic_DNA"/>
</dbReference>
<feature type="domain" description="C-type lectin" evidence="1">
    <location>
        <begin position="131"/>
        <end position="250"/>
    </location>
</feature>
<keyword evidence="3" id="KW-1185">Reference proteome</keyword>
<dbReference type="SUPFAM" id="SSF56436">
    <property type="entry name" value="C-type lectin-like"/>
    <property type="match status" value="1"/>
</dbReference>
<evidence type="ECO:0000259" key="1">
    <source>
        <dbReference type="PROSITE" id="PS50041"/>
    </source>
</evidence>
<dbReference type="Proteomes" id="UP000518266">
    <property type="component" value="Unassembled WGS sequence"/>
</dbReference>
<dbReference type="Gene3D" id="3.10.100.10">
    <property type="entry name" value="Mannose-Binding Protein A, subunit A"/>
    <property type="match status" value="1"/>
</dbReference>
<proteinExistence type="predicted"/>
<reference evidence="2 3" key="1">
    <citation type="submission" date="2020-03" db="EMBL/GenBank/DDBJ databases">
        <title>Dissostichus mawsoni Genome sequencing and assembly.</title>
        <authorList>
            <person name="Park H."/>
        </authorList>
    </citation>
    <scope>NUCLEOTIDE SEQUENCE [LARGE SCALE GENOMIC DNA]</scope>
    <source>
        <strain evidence="2">DM0001</strain>
        <tissue evidence="2">Muscle</tissue>
    </source>
</reference>
<dbReference type="CDD" id="cd00037">
    <property type="entry name" value="CLECT"/>
    <property type="match status" value="1"/>
</dbReference>
<dbReference type="InterPro" id="IPR001304">
    <property type="entry name" value="C-type_lectin-like"/>
</dbReference>
<name>A0A7J5Z0X6_DISMA</name>
<dbReference type="AlphaFoldDB" id="A0A7J5Z0X6"/>
<dbReference type="PROSITE" id="PS50041">
    <property type="entry name" value="C_TYPE_LECTIN_2"/>
    <property type="match status" value="1"/>
</dbReference>
<evidence type="ECO:0000313" key="3">
    <source>
        <dbReference type="Proteomes" id="UP000518266"/>
    </source>
</evidence>
<gene>
    <name evidence="2" type="ORF">F7725_023385</name>
</gene>
<dbReference type="SMART" id="SM00034">
    <property type="entry name" value="CLECT"/>
    <property type="match status" value="1"/>
</dbReference>
<evidence type="ECO:0000313" key="2">
    <source>
        <dbReference type="EMBL" id="KAF3855330.1"/>
    </source>
</evidence>
<dbReference type="InterPro" id="IPR016187">
    <property type="entry name" value="CTDL_fold"/>
</dbReference>
<sequence>LEIYLFIEKRSEHGKEALLNQRELTQTWVVAKDLRRRSWRSNSSNTEGPKSARGMQTYQHINKKLPPQTTIPSPNPEMLKLMVEDDDSEPEEDLESLDPQQVRVVTPPHRLSPMGLDPDCSEKCPPGWTQLGSRCFIFKNQPMNWASAETDCLALGGNLASIKSTTEYDFIRQLVRTAAGKDLEFWVGGHDAVMEGVWLWSDGFKFNFKSWGKGEPNNHGGKEHCMEINFGGTKKVNDINCLQSQPFVCSANPPPME</sequence>
<feature type="non-terminal residue" evidence="2">
    <location>
        <position position="1"/>
    </location>
</feature>
<dbReference type="PANTHER" id="PTHR22803">
    <property type="entry name" value="MANNOSE, PHOSPHOLIPASE, LECTIN RECEPTOR RELATED"/>
    <property type="match status" value="1"/>
</dbReference>